<dbReference type="PROSITE" id="PS51294">
    <property type="entry name" value="HTH_MYB"/>
    <property type="match status" value="2"/>
</dbReference>
<organism evidence="10 11">
    <name type="scientific">Theobroma cacao</name>
    <name type="common">Cacao</name>
    <name type="synonym">Cocoa</name>
    <dbReference type="NCBI Taxonomy" id="3641"/>
    <lineage>
        <taxon>Eukaryota</taxon>
        <taxon>Viridiplantae</taxon>
        <taxon>Streptophyta</taxon>
        <taxon>Embryophyta</taxon>
        <taxon>Tracheophyta</taxon>
        <taxon>Spermatophyta</taxon>
        <taxon>Magnoliopsida</taxon>
        <taxon>eudicotyledons</taxon>
        <taxon>Gunneridae</taxon>
        <taxon>Pentapetalae</taxon>
        <taxon>rosids</taxon>
        <taxon>malvids</taxon>
        <taxon>Malvales</taxon>
        <taxon>Malvaceae</taxon>
        <taxon>Byttnerioideae</taxon>
        <taxon>Theobroma</taxon>
    </lineage>
</organism>
<evidence type="ECO:0000256" key="3">
    <source>
        <dbReference type="ARBA" id="ARBA00023015"/>
    </source>
</evidence>
<evidence type="ECO:0000256" key="4">
    <source>
        <dbReference type="ARBA" id="ARBA00023125"/>
    </source>
</evidence>
<evidence type="ECO:0000259" key="9">
    <source>
        <dbReference type="PROSITE" id="PS51294"/>
    </source>
</evidence>
<dbReference type="InParanoid" id="A0A061EBY4"/>
<comment type="subcellular location">
    <subcellularLocation>
        <location evidence="1">Nucleus</location>
    </subcellularLocation>
</comment>
<dbReference type="EMBL" id="CM001882">
    <property type="protein sequence ID" value="EOY02441.1"/>
    <property type="molecule type" value="Genomic_DNA"/>
</dbReference>
<dbReference type="SUPFAM" id="SSF46689">
    <property type="entry name" value="Homeodomain-like"/>
    <property type="match status" value="2"/>
</dbReference>
<feature type="domain" description="Myb-like" evidence="8">
    <location>
        <begin position="272"/>
        <end position="322"/>
    </location>
</feature>
<dbReference type="PANTHER" id="PTHR45614">
    <property type="entry name" value="MYB PROTEIN-RELATED"/>
    <property type="match status" value="1"/>
</dbReference>
<name>A0A061EBY4_THECC</name>
<reference evidence="10 11" key="1">
    <citation type="journal article" date="2013" name="Genome Biol.">
        <title>The genome sequence of the most widely cultivated cacao type and its use to identify candidate genes regulating pod color.</title>
        <authorList>
            <person name="Motamayor J.C."/>
            <person name="Mockaitis K."/>
            <person name="Schmutz J."/>
            <person name="Haiminen N."/>
            <person name="Iii D.L."/>
            <person name="Cornejo O."/>
            <person name="Findley S.D."/>
            <person name="Zheng P."/>
            <person name="Utro F."/>
            <person name="Royaert S."/>
            <person name="Saski C."/>
            <person name="Jenkins J."/>
            <person name="Podicheti R."/>
            <person name="Zhao M."/>
            <person name="Scheffler B.E."/>
            <person name="Stack J.C."/>
            <person name="Feltus F.A."/>
            <person name="Mustiga G.M."/>
            <person name="Amores F."/>
            <person name="Phillips W."/>
            <person name="Marelli J.P."/>
            <person name="May G.D."/>
            <person name="Shapiro H."/>
            <person name="Ma J."/>
            <person name="Bustamante C.D."/>
            <person name="Schnell R.J."/>
            <person name="Main D."/>
            <person name="Gilbert D."/>
            <person name="Parida L."/>
            <person name="Kuhn D.N."/>
        </authorList>
    </citation>
    <scope>NUCLEOTIDE SEQUENCE [LARGE SCALE GENOMIC DNA]</scope>
    <source>
        <strain evidence="11">cv. Matina 1-6</strain>
    </source>
</reference>
<dbReference type="FunFam" id="1.10.10.60:FF:000381">
    <property type="entry name" value="Transcription factor MYB119"/>
    <property type="match status" value="1"/>
</dbReference>
<keyword evidence="4" id="KW-0238">DNA-binding</keyword>
<dbReference type="Pfam" id="PF00249">
    <property type="entry name" value="Myb_DNA-binding"/>
    <property type="match status" value="2"/>
</dbReference>
<evidence type="ECO:0000256" key="2">
    <source>
        <dbReference type="ARBA" id="ARBA00022737"/>
    </source>
</evidence>
<evidence type="ECO:0000256" key="1">
    <source>
        <dbReference type="ARBA" id="ARBA00004123"/>
    </source>
</evidence>
<dbReference type="GO" id="GO:0000978">
    <property type="term" value="F:RNA polymerase II cis-regulatory region sequence-specific DNA binding"/>
    <property type="evidence" value="ECO:0000318"/>
    <property type="project" value="GO_Central"/>
</dbReference>
<dbReference type="SMART" id="SM00717">
    <property type="entry name" value="SANT"/>
    <property type="match status" value="2"/>
</dbReference>
<dbReference type="Gramene" id="EOY02441">
    <property type="protein sequence ID" value="EOY02441"/>
    <property type="gene ID" value="TCM_016909"/>
</dbReference>
<feature type="domain" description="Myb-like" evidence="8">
    <location>
        <begin position="206"/>
        <end position="271"/>
    </location>
</feature>
<dbReference type="GO" id="GO:0000981">
    <property type="term" value="F:DNA-binding transcription factor activity, RNA polymerase II-specific"/>
    <property type="evidence" value="ECO:0000318"/>
    <property type="project" value="GO_Central"/>
</dbReference>
<feature type="region of interest" description="Disordered" evidence="7">
    <location>
        <begin position="320"/>
        <end position="339"/>
    </location>
</feature>
<protein>
    <submittedName>
        <fullName evidence="10">Myb domain protein 118, putative</fullName>
    </submittedName>
</protein>
<keyword evidence="5" id="KW-0804">Transcription</keyword>
<dbReference type="GO" id="GO:0006355">
    <property type="term" value="P:regulation of DNA-templated transcription"/>
    <property type="evidence" value="ECO:0000318"/>
    <property type="project" value="GO_Central"/>
</dbReference>
<keyword evidence="11" id="KW-1185">Reference proteome</keyword>
<dbReference type="PANTHER" id="PTHR45614:SF273">
    <property type="entry name" value="MYB DOMAIN PROTEIN 100-RELATED"/>
    <property type="match status" value="1"/>
</dbReference>
<evidence type="ECO:0000313" key="11">
    <source>
        <dbReference type="Proteomes" id="UP000026915"/>
    </source>
</evidence>
<dbReference type="AlphaFoldDB" id="A0A061EBY4"/>
<evidence type="ECO:0000259" key="8">
    <source>
        <dbReference type="PROSITE" id="PS50090"/>
    </source>
</evidence>
<dbReference type="Proteomes" id="UP000026915">
    <property type="component" value="Chromosome 4"/>
</dbReference>
<keyword evidence="6" id="KW-0539">Nucleus</keyword>
<dbReference type="InterPro" id="IPR050560">
    <property type="entry name" value="MYB_TF"/>
</dbReference>
<feature type="domain" description="HTH myb-type" evidence="9">
    <location>
        <begin position="206"/>
        <end position="271"/>
    </location>
</feature>
<gene>
    <name evidence="10" type="ORF">TCM_016909</name>
</gene>
<dbReference type="CDD" id="cd00167">
    <property type="entry name" value="SANT"/>
    <property type="match status" value="2"/>
</dbReference>
<dbReference type="Gene3D" id="1.10.10.60">
    <property type="entry name" value="Homeodomain-like"/>
    <property type="match status" value="2"/>
</dbReference>
<evidence type="ECO:0000256" key="5">
    <source>
        <dbReference type="ARBA" id="ARBA00023163"/>
    </source>
</evidence>
<accession>A0A061EBY4</accession>
<evidence type="ECO:0000313" key="10">
    <source>
        <dbReference type="EMBL" id="EOY02441.1"/>
    </source>
</evidence>
<dbReference type="PROSITE" id="PS50090">
    <property type="entry name" value="MYB_LIKE"/>
    <property type="match status" value="2"/>
</dbReference>
<feature type="compositionally biased region" description="Basic residues" evidence="7">
    <location>
        <begin position="320"/>
        <end position="331"/>
    </location>
</feature>
<sequence>MEFETSLREDFPFLSNLFSDNSPLKPDFGNGFPLDGSSSSKGLLHNFILPDHNHYSPSVNNGSLLNPYHFHQFPAEGSSRNPFFGFSSTCTDAFEPYVNGFSNDLNAYIPSLPFAPDGVNNNGFLQGFQSEGCWDFSQKVPPQPLQPETQTTYQPLIFQDQHGAVTAKVADEVSCVTGDQNGYQDKVDQKKNKRFLTRRCSKAPKKSNIIKGQWTPQEDSYIYEDLIMPISFPRLLVQLVTRHGTKKWSLIAKMLNGRVGKQCRERWHNHLRPDIKKDSWSEDEDRILIEAHKEIGNKWAEIARRLPGRTENTIKNHWNATKRRQYSRRKGKDSNPKGALLQSYIKSVSSTSTRKDKGKRVMEANAQMLINNNPAAKNPQVVQVQSSDFNPKDWPVAVYNAQADHHQPMNFSFDASVFGESCTASFESMLEEVPSGSLVEESNAVMDFELPLEMDSAKKELDLLEMISQGNL</sequence>
<keyword evidence="3" id="KW-0805">Transcription regulation</keyword>
<evidence type="ECO:0000256" key="7">
    <source>
        <dbReference type="SAM" id="MobiDB-lite"/>
    </source>
</evidence>
<dbReference type="OMA" id="STESPCW"/>
<dbReference type="InterPro" id="IPR009057">
    <property type="entry name" value="Homeodomain-like_sf"/>
</dbReference>
<dbReference type="InterPro" id="IPR001005">
    <property type="entry name" value="SANT/Myb"/>
</dbReference>
<dbReference type="HOGENOM" id="CLU_028567_9_0_1"/>
<dbReference type="InterPro" id="IPR017930">
    <property type="entry name" value="Myb_dom"/>
</dbReference>
<dbReference type="FunFam" id="1.10.10.60:FF:000010">
    <property type="entry name" value="Transcriptional activator Myb isoform A"/>
    <property type="match status" value="1"/>
</dbReference>
<proteinExistence type="predicted"/>
<evidence type="ECO:0000256" key="6">
    <source>
        <dbReference type="ARBA" id="ARBA00023242"/>
    </source>
</evidence>
<feature type="domain" description="HTH myb-type" evidence="9">
    <location>
        <begin position="272"/>
        <end position="326"/>
    </location>
</feature>
<dbReference type="GO" id="GO:0005634">
    <property type="term" value="C:nucleus"/>
    <property type="evidence" value="ECO:0000318"/>
    <property type="project" value="GO_Central"/>
</dbReference>
<keyword evidence="2" id="KW-0677">Repeat</keyword>
<dbReference type="eggNOG" id="KOG0048">
    <property type="taxonomic scope" value="Eukaryota"/>
</dbReference>